<dbReference type="InterPro" id="IPR013642">
    <property type="entry name" value="CLCA_N"/>
</dbReference>
<sequence length="876" mass="96077">MRIIEISLTILSVILVVICVPKPIQYNNGEYEGLVVTIHPDITDSDQLVANLKELLIKSSAFLYGATESRAQFKDIAVILPKSWPQKDEYNKILDSHWDDGHIRIVPSAQSPSDKPFVLQPRGCRQSGEYIQLTDNFVKELNDIIRNTFDYPDKLLVNEWSHYRYGVFDEFGSAGDYRYPTFYMTNGTIYPTFCVSGIKGNAEDMNGNTCKIYSTGRVDHNCKFIADKSDNSPIASIMSLPHYQSTQGTTIIMITDGYDGGFDPYYYGSEASDAGVKVDVITIGYNVEQTLNNISAITGELGNNTKFLVHSTNIQEISVKIRSPNGQIFDMISKPVNKNQFMELLITDSEVGDWKVELSKMTPGWPLGDILAELSVTSEPKDPTQQPIRVNAFFGHLEVRYPSNALIYVQLMKAYNPVIGAKVVAVVQRPGDQTIELDLYDDGAGPDIRANDGVYTTAFTQFTQNDRYSVSAKITDIPSVTKLRTYGKTLRMATESQLLIGLPQIQDYPTLPGLPAPTGTPTAPGAPPLPSPPIIIPPSPPHRKVPKSEFQINDFIATDGTEPEETIISIPIAPFTRGAEVGAFLVDNFNPGVDGMSPGRVTDLQVITSEDNRTVELQWTAPGDDSYTGKATKIDLRTSLRPETLYRQELFDSNVVIDDQMLDTGSLAPPEGHTIMRVKFQIPSALLMSANTPKVTVYFGLRAVDDNSNWGEVSNIAFINVEPLPDPIPTTTTSIPPNTTTPPSSGSSCGNTSCGDKTVIETRHTVVVLQKIVRMETNLKNQTAVQIPKELGLNTTFTVTSDGITLLNVTLESPNGTVYGMTSDWAVSKPSESSAGFRIPVADAGQWSVGLEKTRSDAVVADVSVTSDERVGQSYE</sequence>
<keyword evidence="2" id="KW-0732">Signal</keyword>
<evidence type="ECO:0000256" key="1">
    <source>
        <dbReference type="SAM" id="MobiDB-lite"/>
    </source>
</evidence>
<proteinExistence type="predicted"/>
<dbReference type="OrthoDB" id="687730at2759"/>
<dbReference type="AlphaFoldDB" id="A0A7R9KIS3"/>
<accession>A0A7R9KIS3</accession>
<evidence type="ECO:0000256" key="2">
    <source>
        <dbReference type="SAM" id="SignalP"/>
    </source>
</evidence>
<evidence type="ECO:0000313" key="4">
    <source>
        <dbReference type="EMBL" id="CAD7623855.1"/>
    </source>
</evidence>
<gene>
    <name evidence="4" type="ORF">OSB1V03_LOCUS4305</name>
</gene>
<feature type="compositionally biased region" description="Low complexity" evidence="1">
    <location>
        <begin position="511"/>
        <end position="523"/>
    </location>
</feature>
<feature type="domain" description="Calcium-activated chloride channel N-terminal" evidence="3">
    <location>
        <begin position="24"/>
        <end position="243"/>
    </location>
</feature>
<dbReference type="EMBL" id="CAJPIZ010001931">
    <property type="protein sequence ID" value="CAG2104285.1"/>
    <property type="molecule type" value="Genomic_DNA"/>
</dbReference>
<feature type="signal peptide" evidence="2">
    <location>
        <begin position="1"/>
        <end position="19"/>
    </location>
</feature>
<dbReference type="EMBL" id="OC856506">
    <property type="protein sequence ID" value="CAD7623855.1"/>
    <property type="molecule type" value="Genomic_DNA"/>
</dbReference>
<keyword evidence="5" id="KW-1185">Reference proteome</keyword>
<feature type="compositionally biased region" description="Low complexity" evidence="1">
    <location>
        <begin position="729"/>
        <end position="752"/>
    </location>
</feature>
<dbReference type="Pfam" id="PF08434">
    <property type="entry name" value="CLCA"/>
    <property type="match status" value="1"/>
</dbReference>
<dbReference type="Proteomes" id="UP000759131">
    <property type="component" value="Unassembled WGS sequence"/>
</dbReference>
<feature type="compositionally biased region" description="Pro residues" evidence="1">
    <location>
        <begin position="524"/>
        <end position="540"/>
    </location>
</feature>
<feature type="region of interest" description="Disordered" evidence="1">
    <location>
        <begin position="511"/>
        <end position="544"/>
    </location>
</feature>
<protein>
    <recommendedName>
        <fullName evidence="3">Calcium-activated chloride channel N-terminal domain-containing protein</fullName>
    </recommendedName>
</protein>
<feature type="chain" id="PRO_5035679907" description="Calcium-activated chloride channel N-terminal domain-containing protein" evidence="2">
    <location>
        <begin position="20"/>
        <end position="876"/>
    </location>
</feature>
<name>A0A7R9KIS3_9ACAR</name>
<reference evidence="4" key="1">
    <citation type="submission" date="2020-11" db="EMBL/GenBank/DDBJ databases">
        <authorList>
            <person name="Tran Van P."/>
        </authorList>
    </citation>
    <scope>NUCLEOTIDE SEQUENCE</scope>
</reference>
<dbReference type="NCBIfam" id="NF041940">
    <property type="entry name" value="choice_anch_X"/>
    <property type="match status" value="1"/>
</dbReference>
<evidence type="ECO:0000313" key="5">
    <source>
        <dbReference type="Proteomes" id="UP000759131"/>
    </source>
</evidence>
<organism evidence="4">
    <name type="scientific">Medioppia subpectinata</name>
    <dbReference type="NCBI Taxonomy" id="1979941"/>
    <lineage>
        <taxon>Eukaryota</taxon>
        <taxon>Metazoa</taxon>
        <taxon>Ecdysozoa</taxon>
        <taxon>Arthropoda</taxon>
        <taxon>Chelicerata</taxon>
        <taxon>Arachnida</taxon>
        <taxon>Acari</taxon>
        <taxon>Acariformes</taxon>
        <taxon>Sarcoptiformes</taxon>
        <taxon>Oribatida</taxon>
        <taxon>Brachypylina</taxon>
        <taxon>Oppioidea</taxon>
        <taxon>Oppiidae</taxon>
        <taxon>Medioppia</taxon>
    </lineage>
</organism>
<feature type="region of interest" description="Disordered" evidence="1">
    <location>
        <begin position="727"/>
        <end position="752"/>
    </location>
</feature>
<evidence type="ECO:0000259" key="3">
    <source>
        <dbReference type="Pfam" id="PF08434"/>
    </source>
</evidence>